<keyword evidence="4" id="KW-1185">Reference proteome</keyword>
<evidence type="ECO:0000313" key="3">
    <source>
        <dbReference type="EMBL" id="WXA93459.1"/>
    </source>
</evidence>
<proteinExistence type="predicted"/>
<gene>
    <name evidence="3" type="ORF">LZC95_44270</name>
</gene>
<keyword evidence="2" id="KW-0732">Signal</keyword>
<name>A0ABZ2K9F2_9BACT</name>
<reference evidence="3 4" key="1">
    <citation type="submission" date="2021-12" db="EMBL/GenBank/DDBJ databases">
        <title>Discovery of the Pendulisporaceae a myxobacterial family with distinct sporulation behavior and unique specialized metabolism.</title>
        <authorList>
            <person name="Garcia R."/>
            <person name="Popoff A."/>
            <person name="Bader C.D."/>
            <person name="Loehr J."/>
            <person name="Walesch S."/>
            <person name="Walt C."/>
            <person name="Boldt J."/>
            <person name="Bunk B."/>
            <person name="Haeckl F.J.F.P.J."/>
            <person name="Gunesch A.P."/>
            <person name="Birkelbach J."/>
            <person name="Nuebel U."/>
            <person name="Pietschmann T."/>
            <person name="Bach T."/>
            <person name="Mueller R."/>
        </authorList>
    </citation>
    <scope>NUCLEOTIDE SEQUENCE [LARGE SCALE GENOMIC DNA]</scope>
    <source>
        <strain evidence="3 4">MSr12523</strain>
    </source>
</reference>
<feature type="compositionally biased region" description="Low complexity" evidence="1">
    <location>
        <begin position="96"/>
        <end position="125"/>
    </location>
</feature>
<evidence type="ECO:0000256" key="2">
    <source>
        <dbReference type="SAM" id="SignalP"/>
    </source>
</evidence>
<feature type="chain" id="PRO_5045742158" evidence="2">
    <location>
        <begin position="25"/>
        <end position="168"/>
    </location>
</feature>
<feature type="region of interest" description="Disordered" evidence="1">
    <location>
        <begin position="43"/>
        <end position="132"/>
    </location>
</feature>
<evidence type="ECO:0000256" key="1">
    <source>
        <dbReference type="SAM" id="MobiDB-lite"/>
    </source>
</evidence>
<sequence length="168" mass="16340">MTGIRFRDAVLSGAVLLTGLAALAGCKKQVDFNSVDAGAAPVTAEPTTNAAAQPSATAEAPKDDSSGAGDPVAPLAPLTGGSEPTKKPASGGSGGSAKPKPTASASGGKTPTTPTGTATGGQPPAGNQPPECAQAARFCNHPAYNTDSAIKAMCEAKKAECTRKGGHI</sequence>
<organism evidence="3 4">
    <name type="scientific">Pendulispora brunnea</name>
    <dbReference type="NCBI Taxonomy" id="2905690"/>
    <lineage>
        <taxon>Bacteria</taxon>
        <taxon>Pseudomonadati</taxon>
        <taxon>Myxococcota</taxon>
        <taxon>Myxococcia</taxon>
        <taxon>Myxococcales</taxon>
        <taxon>Sorangiineae</taxon>
        <taxon>Pendulisporaceae</taxon>
        <taxon>Pendulispora</taxon>
    </lineage>
</organism>
<feature type="compositionally biased region" description="Low complexity" evidence="1">
    <location>
        <begin position="46"/>
        <end position="59"/>
    </location>
</feature>
<dbReference type="EMBL" id="CP089982">
    <property type="protein sequence ID" value="WXA93459.1"/>
    <property type="molecule type" value="Genomic_DNA"/>
</dbReference>
<dbReference type="PROSITE" id="PS51257">
    <property type="entry name" value="PROKAR_LIPOPROTEIN"/>
    <property type="match status" value="1"/>
</dbReference>
<accession>A0ABZ2K9F2</accession>
<feature type="signal peptide" evidence="2">
    <location>
        <begin position="1"/>
        <end position="24"/>
    </location>
</feature>
<evidence type="ECO:0000313" key="4">
    <source>
        <dbReference type="Proteomes" id="UP001379533"/>
    </source>
</evidence>
<dbReference type="Proteomes" id="UP001379533">
    <property type="component" value="Chromosome"/>
</dbReference>
<protein>
    <submittedName>
        <fullName evidence="3">Uncharacterized protein</fullName>
    </submittedName>
</protein>
<dbReference type="RefSeq" id="WP_394844058.1">
    <property type="nucleotide sequence ID" value="NZ_CP089982.1"/>
</dbReference>